<reference evidence="1" key="1">
    <citation type="submission" date="2021-07" db="EMBL/GenBank/DDBJ databases">
        <authorList>
            <person name="Durling M."/>
        </authorList>
    </citation>
    <scope>NUCLEOTIDE SEQUENCE</scope>
</reference>
<protein>
    <submittedName>
        <fullName evidence="1">Uncharacterized protein</fullName>
    </submittedName>
</protein>
<accession>A0A9N9KLZ0</accession>
<evidence type="ECO:0000313" key="2">
    <source>
        <dbReference type="Proteomes" id="UP000696280"/>
    </source>
</evidence>
<dbReference type="Proteomes" id="UP000696280">
    <property type="component" value="Unassembled WGS sequence"/>
</dbReference>
<proteinExistence type="predicted"/>
<dbReference type="EMBL" id="CAJVRL010000001">
    <property type="protein sequence ID" value="CAG8949123.1"/>
    <property type="molecule type" value="Genomic_DNA"/>
</dbReference>
<name>A0A9N9KLZ0_9HELO</name>
<dbReference type="AlphaFoldDB" id="A0A9N9KLZ0"/>
<gene>
    <name evidence="1" type="ORF">HYFRA_00002252</name>
</gene>
<evidence type="ECO:0000313" key="1">
    <source>
        <dbReference type="EMBL" id="CAG8949123.1"/>
    </source>
</evidence>
<organism evidence="1 2">
    <name type="scientific">Hymenoscyphus fraxineus</name>
    <dbReference type="NCBI Taxonomy" id="746836"/>
    <lineage>
        <taxon>Eukaryota</taxon>
        <taxon>Fungi</taxon>
        <taxon>Dikarya</taxon>
        <taxon>Ascomycota</taxon>
        <taxon>Pezizomycotina</taxon>
        <taxon>Leotiomycetes</taxon>
        <taxon>Helotiales</taxon>
        <taxon>Helotiaceae</taxon>
        <taxon>Hymenoscyphus</taxon>
    </lineage>
</organism>
<sequence length="237" mass="28014">MSLKEYAGSNYADLDPFPGALGYRDFESFVSFRGAIRDEEKKMNQKFSDSWINEFIRAIRIVTILTEYGDVDHHLHKRGSDPEKDQEKTDANYKVWGEILQHAIEKFGLIRDDGTLFGDYRESDKMSGTVTVQDDLFWSIAFETVEVEDETPRYLSKRAFENIIWPWTAYREAVERRFPNDNTFAGHISLNPTFEERYVPFMAKLIRNGDGQEAWETIRERWGEEMYIQMRDFLERN</sequence>
<comment type="caution">
    <text evidence="1">The sequence shown here is derived from an EMBL/GenBank/DDBJ whole genome shotgun (WGS) entry which is preliminary data.</text>
</comment>
<keyword evidence="2" id="KW-1185">Reference proteome</keyword>